<evidence type="ECO:0000313" key="2">
    <source>
        <dbReference type="EMBL" id="KAF3698566.1"/>
    </source>
</evidence>
<reference evidence="2 3" key="1">
    <citation type="submission" date="2019-02" db="EMBL/GenBank/DDBJ databases">
        <title>Opniocepnalus argus genome.</title>
        <authorList>
            <person name="Zhou C."/>
            <person name="Xiao S."/>
        </authorList>
    </citation>
    <scope>NUCLEOTIDE SEQUENCE [LARGE SCALE GENOMIC DNA]</scope>
    <source>
        <strain evidence="2">OARG1902GOOAL</strain>
        <tissue evidence="2">Muscle</tissue>
    </source>
</reference>
<reference evidence="3" key="2">
    <citation type="submission" date="2019-02" db="EMBL/GenBank/DDBJ databases">
        <title>Opniocepnalus argus Var Kimnra genome.</title>
        <authorList>
            <person name="Zhou C."/>
            <person name="Xiao S."/>
        </authorList>
    </citation>
    <scope>NUCLEOTIDE SEQUENCE [LARGE SCALE GENOMIC DNA]</scope>
</reference>
<dbReference type="Proteomes" id="UP000503349">
    <property type="component" value="Chromosome 14"/>
</dbReference>
<name>A0A6G1Q8S6_CHAAH</name>
<gene>
    <name evidence="2" type="ORF">EXN66_Car014253</name>
</gene>
<dbReference type="AlphaFoldDB" id="A0A6G1Q8S6"/>
<feature type="region of interest" description="Disordered" evidence="1">
    <location>
        <begin position="52"/>
        <end position="73"/>
    </location>
</feature>
<keyword evidence="3" id="KW-1185">Reference proteome</keyword>
<organism evidence="2 3">
    <name type="scientific">Channa argus</name>
    <name type="common">Northern snakehead</name>
    <name type="synonym">Ophicephalus argus</name>
    <dbReference type="NCBI Taxonomy" id="215402"/>
    <lineage>
        <taxon>Eukaryota</taxon>
        <taxon>Metazoa</taxon>
        <taxon>Chordata</taxon>
        <taxon>Craniata</taxon>
        <taxon>Vertebrata</taxon>
        <taxon>Euteleostomi</taxon>
        <taxon>Actinopterygii</taxon>
        <taxon>Neopterygii</taxon>
        <taxon>Teleostei</taxon>
        <taxon>Neoteleostei</taxon>
        <taxon>Acanthomorphata</taxon>
        <taxon>Anabantaria</taxon>
        <taxon>Anabantiformes</taxon>
        <taxon>Channoidei</taxon>
        <taxon>Channidae</taxon>
        <taxon>Channa</taxon>
    </lineage>
</organism>
<sequence>MLLHASSKNFGVMVKKMNHYNHFRTTEVHSRDEQANPGLMDSKSRLQVEDDLLLPNEASPPPRLLNAGSFLLR</sequence>
<accession>A0A6G1Q8S6</accession>
<evidence type="ECO:0000256" key="1">
    <source>
        <dbReference type="SAM" id="MobiDB-lite"/>
    </source>
</evidence>
<proteinExistence type="predicted"/>
<protein>
    <submittedName>
        <fullName evidence="2">Uncharacterized protein</fullName>
    </submittedName>
</protein>
<dbReference type="EMBL" id="CM015725">
    <property type="protein sequence ID" value="KAF3698566.1"/>
    <property type="molecule type" value="Genomic_DNA"/>
</dbReference>
<evidence type="ECO:0000313" key="3">
    <source>
        <dbReference type="Proteomes" id="UP000503349"/>
    </source>
</evidence>